<dbReference type="RefSeq" id="WP_011585882.1">
    <property type="nucleotide sequence ID" value="NC_008255.1"/>
</dbReference>
<feature type="coiled-coil region" evidence="2">
    <location>
        <begin position="131"/>
        <end position="189"/>
    </location>
</feature>
<keyword evidence="7" id="KW-1185">Reference proteome</keyword>
<dbReference type="InterPro" id="IPR058792">
    <property type="entry name" value="Beta-barrel_RND_2"/>
</dbReference>
<dbReference type="Pfam" id="PF25917">
    <property type="entry name" value="BSH_RND"/>
    <property type="match status" value="1"/>
</dbReference>
<dbReference type="SUPFAM" id="SSF111369">
    <property type="entry name" value="HlyD-like secretion proteins"/>
    <property type="match status" value="1"/>
</dbReference>
<dbReference type="GO" id="GO:0015562">
    <property type="term" value="F:efflux transmembrane transporter activity"/>
    <property type="evidence" value="ECO:0007669"/>
    <property type="project" value="TreeGrafter"/>
</dbReference>
<dbReference type="NCBIfam" id="TIGR01730">
    <property type="entry name" value="RND_mfp"/>
    <property type="match status" value="1"/>
</dbReference>
<dbReference type="Proteomes" id="UP000001822">
    <property type="component" value="Chromosome"/>
</dbReference>
<dbReference type="OrthoDB" id="9806939at2"/>
<sequence length="371" mass="41517">MKNRTYTYLSLSLLAVAISCGAPDKKAELEKLKSEQTTLAEKIKTLEEEIKKTDTSAGAATKYIVVGFEQVKKKPFTHYLQIQGKIDSDKNVEISSSVGGSVDQVYVVKGQQVQKGALLAKTDGDQLMKGIQEVDKQLELLNQLYDKQKRLWDQQIGTEVQYLNAKNQKEAAESRKATLQEQYSKTSIRAPFSGVIDEVYTKEGQMLAPGMPAFRLVNTGDLKLVAAVSESYVSKVKVNQEAIVTFPDINKEIKTRVKVVGDVIDPTNRTFQVDLDLKQDKNLLKANMISYIKIKDYSNPAVIVIPVNLVQRNNDKNYVYVVDGNISAKRFITLGQYYDNSVEVLDGLKEGEKLITIGYQDLVEGQPIKFE</sequence>
<dbReference type="KEGG" id="chu:CHU_2514"/>
<evidence type="ECO:0000259" key="4">
    <source>
        <dbReference type="Pfam" id="PF25954"/>
    </source>
</evidence>
<dbReference type="InterPro" id="IPR058637">
    <property type="entry name" value="YknX-like_C"/>
</dbReference>
<dbReference type="PANTHER" id="PTHR30469">
    <property type="entry name" value="MULTIDRUG RESISTANCE PROTEIN MDTA"/>
    <property type="match status" value="1"/>
</dbReference>
<dbReference type="PROSITE" id="PS51257">
    <property type="entry name" value="PROKAR_LIPOPROTEIN"/>
    <property type="match status" value="1"/>
</dbReference>
<dbReference type="InterPro" id="IPR006143">
    <property type="entry name" value="RND_pump_MFP"/>
</dbReference>
<dbReference type="PANTHER" id="PTHR30469:SF15">
    <property type="entry name" value="HLYD FAMILY OF SECRETION PROTEINS"/>
    <property type="match status" value="1"/>
</dbReference>
<feature type="domain" description="Multidrug resistance protein MdtA-like barrel-sandwich hybrid" evidence="3">
    <location>
        <begin position="91"/>
        <end position="217"/>
    </location>
</feature>
<evidence type="ECO:0000259" key="3">
    <source>
        <dbReference type="Pfam" id="PF25917"/>
    </source>
</evidence>
<comment type="similarity">
    <text evidence="1">Belongs to the membrane fusion protein (MFP) (TC 8.A.1) family.</text>
</comment>
<organism evidence="6 7">
    <name type="scientific">Cytophaga hutchinsonii (strain ATCC 33406 / DSM 1761 / CIP 103989 / NBRC 15051 / NCIMB 9469 / D465)</name>
    <dbReference type="NCBI Taxonomy" id="269798"/>
    <lineage>
        <taxon>Bacteria</taxon>
        <taxon>Pseudomonadati</taxon>
        <taxon>Bacteroidota</taxon>
        <taxon>Cytophagia</taxon>
        <taxon>Cytophagales</taxon>
        <taxon>Cytophagaceae</taxon>
        <taxon>Cytophaga</taxon>
    </lineage>
</organism>
<dbReference type="AlphaFoldDB" id="A0A6N4STI7"/>
<dbReference type="GO" id="GO:1990281">
    <property type="term" value="C:efflux pump complex"/>
    <property type="evidence" value="ECO:0007669"/>
    <property type="project" value="TreeGrafter"/>
</dbReference>
<evidence type="ECO:0000313" key="6">
    <source>
        <dbReference type="EMBL" id="ABG59768.1"/>
    </source>
</evidence>
<dbReference type="Pfam" id="PF25989">
    <property type="entry name" value="YknX_C"/>
    <property type="match status" value="1"/>
</dbReference>
<proteinExistence type="inferred from homology"/>
<dbReference type="Gene3D" id="2.40.50.100">
    <property type="match status" value="2"/>
</dbReference>
<feature type="domain" description="CusB-like beta-barrel" evidence="4">
    <location>
        <begin position="224"/>
        <end position="295"/>
    </location>
</feature>
<evidence type="ECO:0000256" key="2">
    <source>
        <dbReference type="SAM" id="Coils"/>
    </source>
</evidence>
<reference evidence="6 7" key="1">
    <citation type="journal article" date="2007" name="Appl. Environ. Microbiol.">
        <title>Genome sequence of the cellulolytic gliding bacterium Cytophaga hutchinsonii.</title>
        <authorList>
            <person name="Xie G."/>
            <person name="Bruce D.C."/>
            <person name="Challacombe J.F."/>
            <person name="Chertkov O."/>
            <person name="Detter J.C."/>
            <person name="Gilna P."/>
            <person name="Han C.S."/>
            <person name="Lucas S."/>
            <person name="Misra M."/>
            <person name="Myers G.L."/>
            <person name="Richardson P."/>
            <person name="Tapia R."/>
            <person name="Thayer N."/>
            <person name="Thompson L.S."/>
            <person name="Brettin T.S."/>
            <person name="Henrissat B."/>
            <person name="Wilson D.B."/>
            <person name="McBride M.J."/>
        </authorList>
    </citation>
    <scope>NUCLEOTIDE SEQUENCE [LARGE SCALE GENOMIC DNA]</scope>
    <source>
        <strain evidence="7">ATCC 33406 / DSM 1761 / CIP 103989 / NBRC 15051 / NCIMB 9469 / D465</strain>
    </source>
</reference>
<dbReference type="InterPro" id="IPR058625">
    <property type="entry name" value="MdtA-like_BSH"/>
</dbReference>
<gene>
    <name evidence="6" type="primary">acrB</name>
    <name evidence="6" type="ordered locus">CHU_2514</name>
</gene>
<keyword evidence="2" id="KW-0175">Coiled coil</keyword>
<dbReference type="Gene3D" id="2.40.30.170">
    <property type="match status" value="1"/>
</dbReference>
<accession>A0A6N4STI7</accession>
<evidence type="ECO:0000259" key="5">
    <source>
        <dbReference type="Pfam" id="PF25989"/>
    </source>
</evidence>
<evidence type="ECO:0000256" key="1">
    <source>
        <dbReference type="ARBA" id="ARBA00009477"/>
    </source>
</evidence>
<evidence type="ECO:0000313" key="7">
    <source>
        <dbReference type="Proteomes" id="UP000001822"/>
    </source>
</evidence>
<protein>
    <submittedName>
        <fullName evidence="6">Cation efflux system protein/acriflavin resistance protein B family</fullName>
    </submittedName>
</protein>
<name>A0A6N4STI7_CYTH3</name>
<feature type="domain" description="YknX-like C-terminal permuted SH3-like" evidence="5">
    <location>
        <begin position="302"/>
        <end position="369"/>
    </location>
</feature>
<dbReference type="EMBL" id="CP000383">
    <property type="protein sequence ID" value="ABG59768.1"/>
    <property type="molecule type" value="Genomic_DNA"/>
</dbReference>
<dbReference type="Pfam" id="PF25954">
    <property type="entry name" value="Beta-barrel_RND_2"/>
    <property type="match status" value="1"/>
</dbReference>
<dbReference type="Gene3D" id="6.20.50.140">
    <property type="match status" value="1"/>
</dbReference>